<protein>
    <submittedName>
        <fullName evidence="5">Cytohesin 1 interacting protein</fullName>
    </submittedName>
</protein>
<gene>
    <name evidence="5" type="primary">CYTIP</name>
    <name evidence="5" type="synonym">cytip</name>
</gene>
<dbReference type="Pfam" id="PF00595">
    <property type="entry name" value="PDZ"/>
    <property type="match status" value="1"/>
</dbReference>
<dbReference type="PANTHER" id="PTHR15963:SF1">
    <property type="entry name" value="CYTOHESIN-INTERACTING PROTEIN"/>
    <property type="match status" value="1"/>
</dbReference>
<dbReference type="InterPro" id="IPR052122">
    <property type="entry name" value="Intracell_Traff_Signaling_Reg"/>
</dbReference>
<evidence type="ECO:0000256" key="3">
    <source>
        <dbReference type="SAM" id="MobiDB-lite"/>
    </source>
</evidence>
<name>A0A8C9V8S9_SCLFO</name>
<dbReference type="GO" id="GO:0005737">
    <property type="term" value="C:cytoplasm"/>
    <property type="evidence" value="ECO:0007669"/>
    <property type="project" value="UniProtKB-SubCell"/>
</dbReference>
<dbReference type="InterPro" id="IPR036034">
    <property type="entry name" value="PDZ_sf"/>
</dbReference>
<evidence type="ECO:0000256" key="2">
    <source>
        <dbReference type="ARBA" id="ARBA00022490"/>
    </source>
</evidence>
<dbReference type="PROSITE" id="PS50106">
    <property type="entry name" value="PDZ"/>
    <property type="match status" value="1"/>
</dbReference>
<evidence type="ECO:0000259" key="4">
    <source>
        <dbReference type="PROSITE" id="PS50106"/>
    </source>
</evidence>
<evidence type="ECO:0000313" key="5">
    <source>
        <dbReference type="Ensembl" id="ENSSFOP00015036509.2"/>
    </source>
</evidence>
<dbReference type="Gene3D" id="2.30.42.10">
    <property type="match status" value="1"/>
</dbReference>
<dbReference type="PANTHER" id="PTHR15963">
    <property type="entry name" value="GENERAL RECEPTOR FOR PHOSPHOINOSITIDES 1-ASSOCIATED SCAFFOLD PROTEIN-RELATED"/>
    <property type="match status" value="1"/>
</dbReference>
<feature type="domain" description="PDZ" evidence="4">
    <location>
        <begin position="75"/>
        <end position="164"/>
    </location>
</feature>
<organism evidence="5 6">
    <name type="scientific">Scleropages formosus</name>
    <name type="common">Asian bonytongue</name>
    <name type="synonym">Osteoglossum formosum</name>
    <dbReference type="NCBI Taxonomy" id="113540"/>
    <lineage>
        <taxon>Eukaryota</taxon>
        <taxon>Metazoa</taxon>
        <taxon>Chordata</taxon>
        <taxon>Craniata</taxon>
        <taxon>Vertebrata</taxon>
        <taxon>Euteleostomi</taxon>
        <taxon>Actinopterygii</taxon>
        <taxon>Neopterygii</taxon>
        <taxon>Teleostei</taxon>
        <taxon>Osteoglossocephala</taxon>
        <taxon>Osteoglossomorpha</taxon>
        <taxon>Osteoglossiformes</taxon>
        <taxon>Osteoglossidae</taxon>
        <taxon>Scleropages</taxon>
    </lineage>
</organism>
<dbReference type="CTD" id="9595"/>
<dbReference type="Proteomes" id="UP000694397">
    <property type="component" value="Chromosome 12"/>
</dbReference>
<accession>A0A8C9V8S9</accession>
<keyword evidence="6" id="KW-1185">Reference proteome</keyword>
<reference evidence="5" key="2">
    <citation type="submission" date="2025-08" db="UniProtKB">
        <authorList>
            <consortium name="Ensembl"/>
        </authorList>
    </citation>
    <scope>IDENTIFICATION</scope>
</reference>
<reference evidence="5" key="3">
    <citation type="submission" date="2025-09" db="UniProtKB">
        <authorList>
            <consortium name="Ensembl"/>
        </authorList>
    </citation>
    <scope>IDENTIFICATION</scope>
</reference>
<dbReference type="CDD" id="cd06713">
    <property type="entry name" value="PDZ_tamalin_CYTIP-like"/>
    <property type="match status" value="1"/>
</dbReference>
<feature type="region of interest" description="Disordered" evidence="3">
    <location>
        <begin position="1"/>
        <end position="22"/>
    </location>
</feature>
<evidence type="ECO:0000313" key="6">
    <source>
        <dbReference type="Proteomes" id="UP000694397"/>
    </source>
</evidence>
<keyword evidence="2" id="KW-0963">Cytoplasm</keyword>
<evidence type="ECO:0000256" key="1">
    <source>
        <dbReference type="ARBA" id="ARBA00004496"/>
    </source>
</evidence>
<dbReference type="SMART" id="SM00228">
    <property type="entry name" value="PDZ"/>
    <property type="match status" value="1"/>
</dbReference>
<dbReference type="Ensembl" id="ENSSFOT00015036902.2">
    <property type="protein sequence ID" value="ENSSFOP00015036509.2"/>
    <property type="gene ID" value="ENSSFOG00015023216.2"/>
</dbReference>
<dbReference type="InterPro" id="IPR001478">
    <property type="entry name" value="PDZ"/>
</dbReference>
<reference evidence="5 6" key="1">
    <citation type="submission" date="2019-04" db="EMBL/GenBank/DDBJ databases">
        <authorList>
            <consortium name="Wellcome Sanger Institute Data Sharing"/>
        </authorList>
    </citation>
    <scope>NUCLEOTIDE SEQUENCE [LARGE SCALE GENOMIC DNA]</scope>
</reference>
<dbReference type="SUPFAM" id="SSF50156">
    <property type="entry name" value="PDZ domain-like"/>
    <property type="match status" value="1"/>
</dbReference>
<dbReference type="GeneTree" id="ENSGT00530000063734"/>
<comment type="subcellular location">
    <subcellularLocation>
        <location evidence="1">Cytoplasm</location>
    </subcellularLocation>
</comment>
<sequence>MNFKQIMQEDSQKSCNAEGSLRNKSHPWLRRSLRSMRRRRSSDVTAPEMLSRRPKQVTRCQSNSLVDYSDLDRTRVVLEKQDNETFGFEIQTYGMQHRSSTMVEMCTFVCKVQEDSAAQRAGLNTGDVIVTVNGVCTEGADHQHIVTLIRESANILTLETVSGTVAKRIELEKKLRSLKQSLKEKVAELHALTFEELRITGADLNGDSYRSSLGSPMSLASPVGQGSCRLSSASSCRSVMTEDGEDSASLSYMFDYPSPSDTPCKAIANSTWETCPDSIGRTGGGGSLSSSSDLWGISLFATLPRKAKQVAVRKRVLKFIPGLNNSVEEEVDS</sequence>
<dbReference type="GeneID" id="108927901"/>
<dbReference type="AlphaFoldDB" id="A0A8C9V8S9"/>
<dbReference type="KEGG" id="sfm:108927901"/>
<dbReference type="RefSeq" id="XP_029112787.1">
    <property type="nucleotide sequence ID" value="XM_029256954.1"/>
</dbReference>
<proteinExistence type="predicted"/>
<dbReference type="OrthoDB" id="10041077at2759"/>